<dbReference type="AlphaFoldDB" id="A0A6G1K567"/>
<evidence type="ECO:0000313" key="2">
    <source>
        <dbReference type="EMBL" id="KAF2707602.1"/>
    </source>
</evidence>
<dbReference type="OrthoDB" id="3641178at2759"/>
<evidence type="ECO:0000313" key="3">
    <source>
        <dbReference type="Proteomes" id="UP000799428"/>
    </source>
</evidence>
<evidence type="ECO:0000256" key="1">
    <source>
        <dbReference type="SAM" id="MobiDB-lite"/>
    </source>
</evidence>
<keyword evidence="3" id="KW-1185">Reference proteome</keyword>
<dbReference type="Proteomes" id="UP000799428">
    <property type="component" value="Unassembled WGS sequence"/>
</dbReference>
<proteinExistence type="predicted"/>
<sequence length="297" mass="33448">MLSALRYDDMKAKIPAIKNLFTTRHYLQCAAECERLLTISRHDQIHPVHKACLHFYLALSHDSIAREASIKNRFSELDLAEKHYIAALAALTPSLSDSKKLEDIRECQSPTSSTSEEEVNSINRPSSATSLNSQTSMTSSETSYADDEDFFADWEHGSRNSVHYKHSSSQSAQDEYCLAPKLPNKRSDSIIIKPTERQSLYVEQFSADLSAFASMIELHLASVRELNEAPMSPNLRLSFARSRSSMIGSRPVSRNSVLQGDAAGMESLREHRKTMIFRPRFDPTSVRELCEEALSEL</sequence>
<protein>
    <submittedName>
        <fullName evidence="2">Uncharacterized protein</fullName>
    </submittedName>
</protein>
<accession>A0A6G1K567</accession>
<feature type="compositionally biased region" description="Polar residues" evidence="1">
    <location>
        <begin position="108"/>
        <end position="139"/>
    </location>
</feature>
<gene>
    <name evidence="2" type="ORF">K504DRAFT_492271</name>
</gene>
<name>A0A6G1K567_9PLEO</name>
<feature type="region of interest" description="Disordered" evidence="1">
    <location>
        <begin position="102"/>
        <end position="139"/>
    </location>
</feature>
<organism evidence="2 3">
    <name type="scientific">Pleomassaria siparia CBS 279.74</name>
    <dbReference type="NCBI Taxonomy" id="1314801"/>
    <lineage>
        <taxon>Eukaryota</taxon>
        <taxon>Fungi</taxon>
        <taxon>Dikarya</taxon>
        <taxon>Ascomycota</taxon>
        <taxon>Pezizomycotina</taxon>
        <taxon>Dothideomycetes</taxon>
        <taxon>Pleosporomycetidae</taxon>
        <taxon>Pleosporales</taxon>
        <taxon>Pleomassariaceae</taxon>
        <taxon>Pleomassaria</taxon>
    </lineage>
</organism>
<dbReference type="EMBL" id="MU005773">
    <property type="protein sequence ID" value="KAF2707602.1"/>
    <property type="molecule type" value="Genomic_DNA"/>
</dbReference>
<reference evidence="2" key="1">
    <citation type="journal article" date="2020" name="Stud. Mycol.">
        <title>101 Dothideomycetes genomes: a test case for predicting lifestyles and emergence of pathogens.</title>
        <authorList>
            <person name="Haridas S."/>
            <person name="Albert R."/>
            <person name="Binder M."/>
            <person name="Bloem J."/>
            <person name="Labutti K."/>
            <person name="Salamov A."/>
            <person name="Andreopoulos B."/>
            <person name="Baker S."/>
            <person name="Barry K."/>
            <person name="Bills G."/>
            <person name="Bluhm B."/>
            <person name="Cannon C."/>
            <person name="Castanera R."/>
            <person name="Culley D."/>
            <person name="Daum C."/>
            <person name="Ezra D."/>
            <person name="Gonzalez J."/>
            <person name="Henrissat B."/>
            <person name="Kuo A."/>
            <person name="Liang C."/>
            <person name="Lipzen A."/>
            <person name="Lutzoni F."/>
            <person name="Magnuson J."/>
            <person name="Mondo S."/>
            <person name="Nolan M."/>
            <person name="Ohm R."/>
            <person name="Pangilinan J."/>
            <person name="Park H.-J."/>
            <person name="Ramirez L."/>
            <person name="Alfaro M."/>
            <person name="Sun H."/>
            <person name="Tritt A."/>
            <person name="Yoshinaga Y."/>
            <person name="Zwiers L.-H."/>
            <person name="Turgeon B."/>
            <person name="Goodwin S."/>
            <person name="Spatafora J."/>
            <person name="Crous P."/>
            <person name="Grigoriev I."/>
        </authorList>
    </citation>
    <scope>NUCLEOTIDE SEQUENCE</scope>
    <source>
        <strain evidence="2">CBS 279.74</strain>
    </source>
</reference>